<keyword evidence="3" id="KW-0012">Acyltransferase</keyword>
<evidence type="ECO:0000259" key="2">
    <source>
        <dbReference type="SMART" id="SM00563"/>
    </source>
</evidence>
<protein>
    <submittedName>
        <fullName evidence="3">Acyltransferase</fullName>
    </submittedName>
</protein>
<dbReference type="SMART" id="SM00563">
    <property type="entry name" value="PlsC"/>
    <property type="match status" value="1"/>
</dbReference>
<dbReference type="NCBIfam" id="NF010621">
    <property type="entry name" value="PRK14014.1"/>
    <property type="match status" value="1"/>
</dbReference>
<keyword evidence="1" id="KW-1133">Transmembrane helix</keyword>
<evidence type="ECO:0000313" key="4">
    <source>
        <dbReference type="Proteomes" id="UP000321113"/>
    </source>
</evidence>
<feature type="transmembrane region" description="Helical" evidence="1">
    <location>
        <begin position="20"/>
        <end position="41"/>
    </location>
</feature>
<evidence type="ECO:0000256" key="1">
    <source>
        <dbReference type="SAM" id="Phobius"/>
    </source>
</evidence>
<dbReference type="InterPro" id="IPR002123">
    <property type="entry name" value="Plipid/glycerol_acylTrfase"/>
</dbReference>
<dbReference type="Pfam" id="PF01553">
    <property type="entry name" value="Acyltransferase"/>
    <property type="match status" value="1"/>
</dbReference>
<accession>A0A511QTA1</accession>
<comment type="caution">
    <text evidence="3">The sequence shown here is derived from an EMBL/GenBank/DDBJ whole genome shotgun (WGS) entry which is preliminary data.</text>
</comment>
<keyword evidence="1" id="KW-0472">Membrane</keyword>
<keyword evidence="4" id="KW-1185">Reference proteome</keyword>
<keyword evidence="1" id="KW-0812">Transmembrane</keyword>
<dbReference type="EMBL" id="BJXK01000011">
    <property type="protein sequence ID" value="GEM80574.1"/>
    <property type="molecule type" value="Genomic_DNA"/>
</dbReference>
<dbReference type="GO" id="GO:0016746">
    <property type="term" value="F:acyltransferase activity"/>
    <property type="evidence" value="ECO:0007669"/>
    <property type="project" value="UniProtKB-KW"/>
</dbReference>
<feature type="domain" description="Phospholipid/glycerol acyltransferase" evidence="2">
    <location>
        <begin position="91"/>
        <end position="229"/>
    </location>
</feature>
<dbReference type="PANTHER" id="PTHR10983">
    <property type="entry name" value="1-ACYLGLYCEROL-3-PHOSPHATE ACYLTRANSFERASE-RELATED"/>
    <property type="match status" value="1"/>
</dbReference>
<dbReference type="CDD" id="cd07990">
    <property type="entry name" value="LPLAT_LCLAT1-like"/>
    <property type="match status" value="1"/>
</dbReference>
<proteinExistence type="predicted"/>
<reference evidence="3 4" key="1">
    <citation type="submission" date="2019-07" db="EMBL/GenBank/DDBJ databases">
        <title>Whole genome shotgun sequence of Vibrio superstes NBRC 103154.</title>
        <authorList>
            <person name="Hosoyama A."/>
            <person name="Uohara A."/>
            <person name="Ohji S."/>
            <person name="Ichikawa N."/>
        </authorList>
    </citation>
    <scope>NUCLEOTIDE SEQUENCE [LARGE SCALE GENOMIC DNA]</scope>
    <source>
        <strain evidence="3 4">NBRC 103154</strain>
    </source>
</reference>
<sequence length="303" mass="35249">MLWTQQMLKNLQMIMNVFLVMFNTAYTSFVVSILAIIKIVLPFAGVKVSMSKLANKQMWLWATINLWLLNVNNKIDWQIEGGENLSTEQWYLLISNHLSWADIVILSSVMKDKIPMGKFLLKHSLLYVPFVGLACWGLDMPFMRRHSHEFLVRNPERRNDDFDAINKACEKFRRVPTTMISFAEGTRANPEKMATAKTPYQHLLKPKTGGVAFTLNAMNELLDGVVDVTLAYPENREDPFNDLLKGRLTKVVVNIRVYDIDENLRGDYFNDKVFKRGFHRWLNTVWQEKDEYLKGVYSTNKDQ</sequence>
<dbReference type="PANTHER" id="PTHR10983:SF15">
    <property type="entry name" value="ACYLTRANSFERASE YIHG-RELATED"/>
    <property type="match status" value="1"/>
</dbReference>
<organism evidence="3 4">
    <name type="scientific">Vibrio superstes NBRC 103154</name>
    <dbReference type="NCBI Taxonomy" id="1219062"/>
    <lineage>
        <taxon>Bacteria</taxon>
        <taxon>Pseudomonadati</taxon>
        <taxon>Pseudomonadota</taxon>
        <taxon>Gammaproteobacteria</taxon>
        <taxon>Vibrionales</taxon>
        <taxon>Vibrionaceae</taxon>
        <taxon>Vibrio</taxon>
    </lineage>
</organism>
<dbReference type="GO" id="GO:0005886">
    <property type="term" value="C:plasma membrane"/>
    <property type="evidence" value="ECO:0007669"/>
    <property type="project" value="TreeGrafter"/>
</dbReference>
<dbReference type="Proteomes" id="UP000321113">
    <property type="component" value="Unassembled WGS sequence"/>
</dbReference>
<dbReference type="SUPFAM" id="SSF69593">
    <property type="entry name" value="Glycerol-3-phosphate (1)-acyltransferase"/>
    <property type="match status" value="1"/>
</dbReference>
<name>A0A511QTA1_9VIBR</name>
<gene>
    <name evidence="3" type="primary">yihG</name>
    <name evidence="3" type="ORF">VSU01S_28190</name>
</gene>
<evidence type="ECO:0000313" key="3">
    <source>
        <dbReference type="EMBL" id="GEM80574.1"/>
    </source>
</evidence>
<dbReference type="AlphaFoldDB" id="A0A511QTA1"/>
<keyword evidence="3" id="KW-0808">Transferase</keyword>